<organism evidence="5 6">
    <name type="scientific">Undibacterium umbellatum</name>
    <dbReference type="NCBI Taxonomy" id="2762300"/>
    <lineage>
        <taxon>Bacteria</taxon>
        <taxon>Pseudomonadati</taxon>
        <taxon>Pseudomonadota</taxon>
        <taxon>Betaproteobacteria</taxon>
        <taxon>Burkholderiales</taxon>
        <taxon>Oxalobacteraceae</taxon>
        <taxon>Undibacterium</taxon>
    </lineage>
</organism>
<comment type="similarity">
    <text evidence="1 2">Belongs to the pirin family.</text>
</comment>
<gene>
    <name evidence="5" type="ORF">H8L47_13875</name>
</gene>
<dbReference type="RefSeq" id="WP_186954198.1">
    <property type="nucleotide sequence ID" value="NZ_JACOFX010000006.1"/>
</dbReference>
<dbReference type="Pfam" id="PF05726">
    <property type="entry name" value="Pirin_C"/>
    <property type="match status" value="1"/>
</dbReference>
<accession>A0ABR6ZAE3</accession>
<dbReference type="InterPro" id="IPR008778">
    <property type="entry name" value="Pirin_C_dom"/>
</dbReference>
<sequence length="288" mass="31884">MSLISLTIPSRMKDLGGFTVGRILPFAKRHLVGPFIFLDHMGPAHFTAGQGMDVRPHPHIGLATVTYLFEGGMLHRDSLGTEQEILAGDVNWMTAGRGITHSERNSDAQRSQTRTVHGLQSWVALPKEFEEVEPEFHHHPAKSLPVFEIGEVALKLIAGTAYGHTAPVKIFSPLFYVEAKMPAGTQLQVPAEYAERALYLISGEVRVDEEVVQERTMPVFAEGADVMITATSDAHLVLLGGANLPEQRYIFWNFVSTSEARIEQAKVDWKTGRFAKVNGDDEFIPLPE</sequence>
<dbReference type="Gene3D" id="2.60.120.10">
    <property type="entry name" value="Jelly Rolls"/>
    <property type="match status" value="2"/>
</dbReference>
<dbReference type="InterPro" id="IPR012093">
    <property type="entry name" value="Pirin"/>
</dbReference>
<dbReference type="CDD" id="cd02909">
    <property type="entry name" value="cupin_pirin_N"/>
    <property type="match status" value="1"/>
</dbReference>
<feature type="domain" description="Pirin N-terminal" evidence="3">
    <location>
        <begin position="20"/>
        <end position="123"/>
    </location>
</feature>
<comment type="caution">
    <text evidence="5">The sequence shown here is derived from an EMBL/GenBank/DDBJ whole genome shotgun (WGS) entry which is preliminary data.</text>
</comment>
<reference evidence="5 6" key="1">
    <citation type="submission" date="2020-08" db="EMBL/GenBank/DDBJ databases">
        <title>Novel species isolated from subtropical streams in China.</title>
        <authorList>
            <person name="Lu H."/>
        </authorList>
    </citation>
    <scope>NUCLEOTIDE SEQUENCE [LARGE SCALE GENOMIC DNA]</scope>
    <source>
        <strain evidence="5 6">NL8W</strain>
    </source>
</reference>
<feature type="domain" description="Pirin C-terminal" evidence="4">
    <location>
        <begin position="176"/>
        <end position="274"/>
    </location>
</feature>
<proteinExistence type="inferred from homology"/>
<dbReference type="InterPro" id="IPR014710">
    <property type="entry name" value="RmlC-like_jellyroll"/>
</dbReference>
<dbReference type="InterPro" id="IPR003829">
    <property type="entry name" value="Pirin_N_dom"/>
</dbReference>
<dbReference type="PIRSF" id="PIRSF006232">
    <property type="entry name" value="Pirin"/>
    <property type="match status" value="1"/>
</dbReference>
<evidence type="ECO:0000313" key="5">
    <source>
        <dbReference type="EMBL" id="MBC3908648.1"/>
    </source>
</evidence>
<evidence type="ECO:0000256" key="2">
    <source>
        <dbReference type="RuleBase" id="RU003457"/>
    </source>
</evidence>
<keyword evidence="6" id="KW-1185">Reference proteome</keyword>
<dbReference type="Proteomes" id="UP000646911">
    <property type="component" value="Unassembled WGS sequence"/>
</dbReference>
<protein>
    <submittedName>
        <fullName evidence="5">Pirin family protein</fullName>
    </submittedName>
</protein>
<evidence type="ECO:0000259" key="3">
    <source>
        <dbReference type="Pfam" id="PF02678"/>
    </source>
</evidence>
<dbReference type="PANTHER" id="PTHR13903:SF8">
    <property type="entry name" value="PIRIN"/>
    <property type="match status" value="1"/>
</dbReference>
<name>A0ABR6ZAE3_9BURK</name>
<evidence type="ECO:0000313" key="6">
    <source>
        <dbReference type="Proteomes" id="UP000646911"/>
    </source>
</evidence>
<dbReference type="PANTHER" id="PTHR13903">
    <property type="entry name" value="PIRIN-RELATED"/>
    <property type="match status" value="1"/>
</dbReference>
<dbReference type="CDD" id="cd02247">
    <property type="entry name" value="cupin_pirin_C"/>
    <property type="match status" value="1"/>
</dbReference>
<evidence type="ECO:0000256" key="1">
    <source>
        <dbReference type="ARBA" id="ARBA00008416"/>
    </source>
</evidence>
<dbReference type="SUPFAM" id="SSF51182">
    <property type="entry name" value="RmlC-like cupins"/>
    <property type="match status" value="1"/>
</dbReference>
<evidence type="ECO:0000259" key="4">
    <source>
        <dbReference type="Pfam" id="PF05726"/>
    </source>
</evidence>
<dbReference type="EMBL" id="JACOFX010000006">
    <property type="protein sequence ID" value="MBC3908648.1"/>
    <property type="molecule type" value="Genomic_DNA"/>
</dbReference>
<dbReference type="Pfam" id="PF02678">
    <property type="entry name" value="Pirin"/>
    <property type="match status" value="1"/>
</dbReference>
<dbReference type="InterPro" id="IPR011051">
    <property type="entry name" value="RmlC_Cupin_sf"/>
</dbReference>